<dbReference type="Proteomes" id="UP001341840">
    <property type="component" value="Unassembled WGS sequence"/>
</dbReference>
<keyword evidence="2" id="KW-0863">Zinc-finger</keyword>
<organism evidence="5 6">
    <name type="scientific">Stylosanthes scabra</name>
    <dbReference type="NCBI Taxonomy" id="79078"/>
    <lineage>
        <taxon>Eukaryota</taxon>
        <taxon>Viridiplantae</taxon>
        <taxon>Streptophyta</taxon>
        <taxon>Embryophyta</taxon>
        <taxon>Tracheophyta</taxon>
        <taxon>Spermatophyta</taxon>
        <taxon>Magnoliopsida</taxon>
        <taxon>eudicotyledons</taxon>
        <taxon>Gunneridae</taxon>
        <taxon>Pentapetalae</taxon>
        <taxon>rosids</taxon>
        <taxon>fabids</taxon>
        <taxon>Fabales</taxon>
        <taxon>Fabaceae</taxon>
        <taxon>Papilionoideae</taxon>
        <taxon>50 kb inversion clade</taxon>
        <taxon>dalbergioids sensu lato</taxon>
        <taxon>Dalbergieae</taxon>
        <taxon>Pterocarpus clade</taxon>
        <taxon>Stylosanthes</taxon>
    </lineage>
</organism>
<feature type="region of interest" description="Disordered" evidence="4">
    <location>
        <begin position="1"/>
        <end position="21"/>
    </location>
</feature>
<keyword evidence="3" id="KW-0862">Zinc</keyword>
<evidence type="ECO:0000313" key="5">
    <source>
        <dbReference type="EMBL" id="MED6198522.1"/>
    </source>
</evidence>
<dbReference type="EMBL" id="JASCZI010212144">
    <property type="protein sequence ID" value="MED6198522.1"/>
    <property type="molecule type" value="Genomic_DNA"/>
</dbReference>
<evidence type="ECO:0000256" key="2">
    <source>
        <dbReference type="ARBA" id="ARBA00022771"/>
    </source>
</evidence>
<evidence type="ECO:0000256" key="3">
    <source>
        <dbReference type="ARBA" id="ARBA00022833"/>
    </source>
</evidence>
<gene>
    <name evidence="5" type="ORF">PIB30_067143</name>
</gene>
<name>A0ABU6XLG6_9FABA</name>
<protein>
    <recommendedName>
        <fullName evidence="7">RING-type domain-containing protein</fullName>
    </recommendedName>
</protein>
<dbReference type="Gene3D" id="3.30.40.10">
    <property type="entry name" value="Zinc/RING finger domain, C3HC4 (zinc finger)"/>
    <property type="match status" value="1"/>
</dbReference>
<comment type="caution">
    <text evidence="5">The sequence shown here is derived from an EMBL/GenBank/DDBJ whole genome shotgun (WGS) entry which is preliminary data.</text>
</comment>
<dbReference type="PANTHER" id="PTHR11685">
    <property type="entry name" value="RBR FAMILY RING FINGER AND IBR DOMAIN-CONTAINING"/>
    <property type="match status" value="1"/>
</dbReference>
<dbReference type="SUPFAM" id="SSF57850">
    <property type="entry name" value="RING/U-box"/>
    <property type="match status" value="1"/>
</dbReference>
<sequence>MSKFSLTIGENNNNNKNEEDPKVAIMMKARRDGIDLPLCENCFDFKTSWEMFKNIDCSHKYCKVCINDHIASNLRSNNIIVGCPDSSCKVKYQPEDFTSILPFQVFDRWKKVIKECNTPPIVIHDRGDEVMKDCTEKDPILIDSDNDDFDCIKIKKD</sequence>
<evidence type="ECO:0008006" key="7">
    <source>
        <dbReference type="Google" id="ProtNLM"/>
    </source>
</evidence>
<evidence type="ECO:0000256" key="4">
    <source>
        <dbReference type="SAM" id="MobiDB-lite"/>
    </source>
</evidence>
<dbReference type="PROSITE" id="PS00518">
    <property type="entry name" value="ZF_RING_1"/>
    <property type="match status" value="1"/>
</dbReference>
<keyword evidence="6" id="KW-1185">Reference proteome</keyword>
<reference evidence="5 6" key="1">
    <citation type="journal article" date="2023" name="Plants (Basel)">
        <title>Bridging the Gap: Combining Genomics and Transcriptomics Approaches to Understand Stylosanthes scabra, an Orphan Legume from the Brazilian Caatinga.</title>
        <authorList>
            <person name="Ferreira-Neto J.R.C."/>
            <person name="da Silva M.D."/>
            <person name="Binneck E."/>
            <person name="de Melo N.F."/>
            <person name="da Silva R.H."/>
            <person name="de Melo A.L.T.M."/>
            <person name="Pandolfi V."/>
            <person name="Bustamante F.O."/>
            <person name="Brasileiro-Vidal A.C."/>
            <person name="Benko-Iseppon A.M."/>
        </authorList>
    </citation>
    <scope>NUCLEOTIDE SEQUENCE [LARGE SCALE GENOMIC DNA]</scope>
    <source>
        <tissue evidence="5">Leaves</tissue>
    </source>
</reference>
<proteinExistence type="predicted"/>
<dbReference type="InterPro" id="IPR017907">
    <property type="entry name" value="Znf_RING_CS"/>
</dbReference>
<keyword evidence="1" id="KW-0479">Metal-binding</keyword>
<dbReference type="InterPro" id="IPR013083">
    <property type="entry name" value="Znf_RING/FYVE/PHD"/>
</dbReference>
<evidence type="ECO:0000313" key="6">
    <source>
        <dbReference type="Proteomes" id="UP001341840"/>
    </source>
</evidence>
<evidence type="ECO:0000256" key="1">
    <source>
        <dbReference type="ARBA" id="ARBA00022723"/>
    </source>
</evidence>
<dbReference type="InterPro" id="IPR031127">
    <property type="entry name" value="E3_UB_ligase_RBR"/>
</dbReference>
<accession>A0ABU6XLG6</accession>